<dbReference type="RefSeq" id="WP_121214358.1">
    <property type="nucleotide sequence ID" value="NZ_RBZN01000017.1"/>
</dbReference>
<evidence type="ECO:0008006" key="3">
    <source>
        <dbReference type="Google" id="ProtNLM"/>
    </source>
</evidence>
<sequence length="483" mass="56818">MNNRQLEFYFKDYTSYDELIERQDSIIDRQSPEFRAFEIAVKERIKPSKLMANITETGFKDQDKLTLIEFDTFSSKSLFETKGLVGVLKVKDVKVDMEDGESQVFDVKITITSRFDQIKPYFLSYMLSYENPNFSEDFFTESSDEDLLAVLLLYLFKKQLKEAFRQGLFRTYQRKEYNDGRIKGAINVPRHIQENLIFNGKVAYTSKENTVDNTINHLILHTYDYLKSSFPEVTVKHIDQDNEMRTIINSLKEAAPQYFTSNRHKVLLNSMTPLSHPYFTKYEVLRKTCIKIFRNLGISVFDGKDESVNGLLYYIPDLWESFLLHNYKNYFLGEEFFVDAANNLYIFKGNDGKDYRKLIRPDFVFYRNVDTPFFILDAKFKPKWYDVTARGKSLNPVYDDYLQVINYMVSYDTKAAGVIFPTNHGEILNNEFQISPFNEKTKFYSFEVVVPVGDCTYKVWTDTFKQNIEKSMSKILKVIKSKL</sequence>
<gene>
    <name evidence="1" type="ORF">D8M03_08585</name>
</gene>
<organism evidence="1 2">
    <name type="scientific">Ureibacillus endophyticus</name>
    <dbReference type="NCBI Taxonomy" id="1978490"/>
    <lineage>
        <taxon>Bacteria</taxon>
        <taxon>Bacillati</taxon>
        <taxon>Bacillota</taxon>
        <taxon>Bacilli</taxon>
        <taxon>Bacillales</taxon>
        <taxon>Caryophanaceae</taxon>
        <taxon>Ureibacillus</taxon>
    </lineage>
</organism>
<evidence type="ECO:0000313" key="2">
    <source>
        <dbReference type="Proteomes" id="UP000272238"/>
    </source>
</evidence>
<evidence type="ECO:0000313" key="1">
    <source>
        <dbReference type="EMBL" id="RKQ16924.1"/>
    </source>
</evidence>
<comment type="caution">
    <text evidence="1">The sequence shown here is derived from an EMBL/GenBank/DDBJ whole genome shotgun (WGS) entry which is preliminary data.</text>
</comment>
<dbReference type="PANTHER" id="PTHR38733:SF1">
    <property type="entry name" value="TYPE IV METHYL-DIRECTED RESTRICTION ENZYME ECOKMCRBC"/>
    <property type="match status" value="1"/>
</dbReference>
<dbReference type="AlphaFoldDB" id="A0A494Z3P7"/>
<accession>A0A494Z3P7</accession>
<keyword evidence="2" id="KW-1185">Reference proteome</keyword>
<dbReference type="Proteomes" id="UP000272238">
    <property type="component" value="Unassembled WGS sequence"/>
</dbReference>
<dbReference type="OrthoDB" id="307209at2"/>
<dbReference type="PANTHER" id="PTHR38733">
    <property type="entry name" value="PROTEIN MCRC"/>
    <property type="match status" value="1"/>
</dbReference>
<protein>
    <recommendedName>
        <fullName evidence="3">Restriction endonuclease</fullName>
    </recommendedName>
</protein>
<name>A0A494Z3P7_9BACL</name>
<reference evidence="1 2" key="1">
    <citation type="journal article" date="2016" name="Antonie Van Leeuwenhoek">
        <title>Lysinibacillus endophyticus sp. nov., an indole-3-acetic acid producing endophytic bacterium isolated from corn root (Zea mays cv. Xinken-5).</title>
        <authorList>
            <person name="Yu J."/>
            <person name="Guan X."/>
            <person name="Liu C."/>
            <person name="Xiang W."/>
            <person name="Yu Z."/>
            <person name="Liu X."/>
            <person name="Wang G."/>
        </authorList>
    </citation>
    <scope>NUCLEOTIDE SEQUENCE [LARGE SCALE GENOMIC DNA]</scope>
    <source>
        <strain evidence="1 2">DSM 100506</strain>
    </source>
</reference>
<dbReference type="EMBL" id="RBZN01000017">
    <property type="protein sequence ID" value="RKQ16924.1"/>
    <property type="molecule type" value="Genomic_DNA"/>
</dbReference>
<proteinExistence type="predicted"/>
<dbReference type="InterPro" id="IPR019292">
    <property type="entry name" value="McrC"/>
</dbReference>
<dbReference type="Pfam" id="PF10117">
    <property type="entry name" value="McrBC"/>
    <property type="match status" value="1"/>
</dbReference>